<evidence type="ECO:0000256" key="1">
    <source>
        <dbReference type="SAM" id="Coils"/>
    </source>
</evidence>
<dbReference type="Proteomes" id="UP000473091">
    <property type="component" value="Unassembled WGS sequence"/>
</dbReference>
<dbReference type="RefSeq" id="WP_090485206.1">
    <property type="nucleotide sequence ID" value="NZ_VTVE01000001.1"/>
</dbReference>
<keyword evidence="1" id="KW-0175">Coiled coil</keyword>
<proteinExistence type="predicted"/>
<gene>
    <name evidence="2" type="ORF">F0Q01_00930</name>
</gene>
<organism evidence="2 3">
    <name type="scientific">Pseudobutyrivibrio xylanivorans</name>
    <dbReference type="NCBI Taxonomy" id="185007"/>
    <lineage>
        <taxon>Bacteria</taxon>
        <taxon>Bacillati</taxon>
        <taxon>Bacillota</taxon>
        <taxon>Clostridia</taxon>
        <taxon>Lachnospirales</taxon>
        <taxon>Lachnospiraceae</taxon>
        <taxon>Pseudobutyrivibrio</taxon>
    </lineage>
</organism>
<protein>
    <submittedName>
        <fullName evidence="2">Uncharacterized protein</fullName>
    </submittedName>
</protein>
<reference evidence="2 3" key="2">
    <citation type="submission" date="2020-03" db="EMBL/GenBank/DDBJ databases">
        <title>Investigating the evolutionary divergence of the Butyrivibrio group.</title>
        <authorList>
            <person name="Skvortsov T."/>
            <person name="Santos F.G."/>
            <person name="Ting K.S."/>
            <person name="Creevey C.J."/>
        </authorList>
    </citation>
    <scope>NUCLEOTIDE SEQUENCE [LARGE SCALE GENOMIC DNA]</scope>
    <source>
        <strain evidence="2 3">MZ8</strain>
    </source>
</reference>
<feature type="coiled-coil region" evidence="1">
    <location>
        <begin position="378"/>
        <end position="426"/>
    </location>
</feature>
<evidence type="ECO:0000313" key="3">
    <source>
        <dbReference type="Proteomes" id="UP000473091"/>
    </source>
</evidence>
<sequence>MARADEDILYDLYIKLAESAKETKKKGKTKANTTEQLRVILNRIPTLLLYLDEMNLPQAEINRYLEKAKSLFLNYATIKKRRPELVSAFLDKKMDQLVHSIARNESTMVSNFRTQELSGERLDIASLFEGNNYYRQLLDFTAVQVIRKILNENFTSVGKTIVLFITDTGRKYHKQDCPYCKGKHLKPATRAVINNLGLEPCKCIKDEEDRIKLNDSYRTIFIDESIHPVAWNENGIPGKAGSYSYIICRGLLEDESQITPSITISSGVEYVPEMQHTERITKTAIGKVMMIAAFDYNFKGNIKIFTDNSSAMQTWQKENSNMRIAELFESVTVQLIPREQNTAADVICRTHMCLKVPIDKYNDLKNRYNMHDSLVNDKKALTKQLEEKDLSIETLNKQLEHNSETIDRLQKENANLQTKQSLIRKLFKGIKTCFFDKPSQFVLDK</sequence>
<dbReference type="EMBL" id="VTVE01000001">
    <property type="protein sequence ID" value="NEX00445.1"/>
    <property type="molecule type" value="Genomic_DNA"/>
</dbReference>
<dbReference type="AlphaFoldDB" id="A0A6M0LCW1"/>
<comment type="caution">
    <text evidence="2">The sequence shown here is derived from an EMBL/GenBank/DDBJ whole genome shotgun (WGS) entry which is preliminary data.</text>
</comment>
<accession>A0A6M0LCW1</accession>
<evidence type="ECO:0000313" key="2">
    <source>
        <dbReference type="EMBL" id="NEX00445.1"/>
    </source>
</evidence>
<name>A0A6M0LCW1_PSEXY</name>
<reference evidence="2 3" key="1">
    <citation type="submission" date="2019-09" db="EMBL/GenBank/DDBJ databases">
        <authorList>
            <person name="Pidcock S.E."/>
            <person name="Huws S.A."/>
        </authorList>
    </citation>
    <scope>NUCLEOTIDE SEQUENCE [LARGE SCALE GENOMIC DNA]</scope>
    <source>
        <strain evidence="2 3">MZ8</strain>
    </source>
</reference>